<name>A0A964WX05_9FLAO</name>
<evidence type="ECO:0000313" key="3">
    <source>
        <dbReference type="Proteomes" id="UP000667650"/>
    </source>
</evidence>
<dbReference type="AlphaFoldDB" id="A0A964WX05"/>
<protein>
    <submittedName>
        <fullName evidence="2">MCE family protein</fullName>
    </submittedName>
</protein>
<accession>A0A964WX05</accession>
<dbReference type="Pfam" id="PF02470">
    <property type="entry name" value="MlaD"/>
    <property type="match status" value="1"/>
</dbReference>
<dbReference type="EMBL" id="JAAABI010000001">
    <property type="protein sequence ID" value="NAY91313.1"/>
    <property type="molecule type" value="Genomic_DNA"/>
</dbReference>
<proteinExistence type="predicted"/>
<dbReference type="Proteomes" id="UP000667650">
    <property type="component" value="Unassembled WGS sequence"/>
</dbReference>
<gene>
    <name evidence="2" type="ORF">GTQ34_05215</name>
</gene>
<evidence type="ECO:0000313" key="2">
    <source>
        <dbReference type="EMBL" id="NAY91313.1"/>
    </source>
</evidence>
<evidence type="ECO:0000259" key="1">
    <source>
        <dbReference type="Pfam" id="PF02470"/>
    </source>
</evidence>
<keyword evidence="3" id="KW-1185">Reference proteome</keyword>
<dbReference type="InterPro" id="IPR052336">
    <property type="entry name" value="MlaD_Phospholipid_Transporter"/>
</dbReference>
<dbReference type="PANTHER" id="PTHR33371">
    <property type="entry name" value="INTERMEMBRANE PHOSPHOLIPID TRANSPORT SYSTEM BINDING PROTEIN MLAD-RELATED"/>
    <property type="match status" value="1"/>
</dbReference>
<reference evidence="2" key="1">
    <citation type="submission" date="2020-01" db="EMBL/GenBank/DDBJ databases">
        <title>Muricauda ochracea sp. nov., isolated from a tidal flat of Garorim bay in Korea.</title>
        <authorList>
            <person name="Kim D."/>
            <person name="Yoo Y."/>
            <person name="Kim J.-J."/>
        </authorList>
    </citation>
    <scope>NUCLEOTIDE SEQUENCE</scope>
    <source>
        <strain evidence="2">JGD-17</strain>
    </source>
</reference>
<feature type="domain" description="Mce/MlaD" evidence="1">
    <location>
        <begin position="41"/>
        <end position="117"/>
    </location>
</feature>
<sequence>MGKTMAQNMKLGIFVITGTILLVVAAYLIGNRQNMFGNTFELNAVFKNANGLQNGNNVRFSGINVGTVNRIEMINDTTIMVHMIIEEKMRDHIKKDAVATIGSDGLVGSMLVNIVPGEGDALLVEPGDQLKSYSKIATQDMLSTLNTTNENAALLTADLLQVTQSLTNGKGTFGRLLNDTAMAKDLQQTIINLKYSSKEANTALSELNRIIKTIDFEESTAGVLLTDSLSGRHMRTIISNLESSSIGLEKIVQELDTLIVGVKKGQGAVHYLTQDTVLVNQLENTILNIETGVEKFNQNMEALKHNFLTKGYFRKLERKQKKEAKQSE</sequence>
<dbReference type="PANTHER" id="PTHR33371:SF4">
    <property type="entry name" value="INTERMEMBRANE PHOSPHOLIPID TRANSPORT SYSTEM BINDING PROTEIN MLAD"/>
    <property type="match status" value="1"/>
</dbReference>
<comment type="caution">
    <text evidence="2">The sequence shown here is derived from an EMBL/GenBank/DDBJ whole genome shotgun (WGS) entry which is preliminary data.</text>
</comment>
<dbReference type="InterPro" id="IPR003399">
    <property type="entry name" value="Mce/MlaD"/>
</dbReference>
<organism evidence="2 3">
    <name type="scientific">Flagellimonas ochracea</name>
    <dbReference type="NCBI Taxonomy" id="2696472"/>
    <lineage>
        <taxon>Bacteria</taxon>
        <taxon>Pseudomonadati</taxon>
        <taxon>Bacteroidota</taxon>
        <taxon>Flavobacteriia</taxon>
        <taxon>Flavobacteriales</taxon>
        <taxon>Flavobacteriaceae</taxon>
        <taxon>Flagellimonas</taxon>
    </lineage>
</organism>
<dbReference type="RefSeq" id="WP_166522682.1">
    <property type="nucleotide sequence ID" value="NZ_JAAABI010000001.1"/>
</dbReference>